<evidence type="ECO:0000313" key="1">
    <source>
        <dbReference type="EMBL" id="BBO78062.1"/>
    </source>
</evidence>
<protein>
    <submittedName>
        <fullName evidence="1">Uncharacterized protein</fullName>
    </submittedName>
</protein>
<keyword evidence="2" id="KW-1185">Reference proteome</keyword>
<dbReference type="KEGG" id="dwd:DSCW_54790"/>
<dbReference type="OrthoDB" id="7058186at2"/>
<evidence type="ECO:0000313" key="2">
    <source>
        <dbReference type="Proteomes" id="UP000427769"/>
    </source>
</evidence>
<dbReference type="AlphaFoldDB" id="A0A5K7Z7R3"/>
<gene>
    <name evidence="1" type="ORF">DSCW_54790</name>
</gene>
<dbReference type="Proteomes" id="UP000427769">
    <property type="component" value="Chromosome"/>
</dbReference>
<sequence>MNPTLIISGIQATLRAAQAGAQLYGEHARDRKVFLPDLELPEGSRAAQLVVFLKDKPQLAGTASAFSVIWDAENRELKSTKPELVDAAYTVMLQHKAKQQLLDKGKEENEAKFEADMLASGRMVEQWREERQPPNAFVRMALTLTDIGLEFIQADPTLFGIGSRGEKMIVAFANSMSALIPDDVSAFGSKTNFADRVLGIFLRAGLGSLAGNANIVLKNEDIAGLIKGVTKPMVDALPESIADQMRYRELVDALAGPCAEAAFALLAEDTERFFGKDFADDKALGVVTSALFEEIQRTTHDGTIVDVFNEQGLIRMYQAGLRVAVERPALFLGDDPSAEAELFRKLLSGSAATLRAHPHFKGPIGTSLAAMVLEVVGENATVLFKFDPGEPWENVAEIAMQQVISGLSTALENLDEDGTPKGALKAFSDRQLLELARIILQQAAQTPGMLGVKESELQAVIGGIAKAMAADDNLLLSSDEWIKIAGVAAEKAAANPGRLFGLSVSADDPGQALALSVIQSVLKVAGETWTQKGRAGQSVLFGKTLEKVLEASLEALAGNVAAAVKQPEVVDRFLERLKDRSVAAPEKFGSDAMLNVFRGLIGNVLATGKLPTEDEIEAILFAKEA</sequence>
<dbReference type="EMBL" id="AP021875">
    <property type="protein sequence ID" value="BBO78062.1"/>
    <property type="molecule type" value="Genomic_DNA"/>
</dbReference>
<organism evidence="1 2">
    <name type="scientific">Desulfosarcina widdelii</name>
    <dbReference type="NCBI Taxonomy" id="947919"/>
    <lineage>
        <taxon>Bacteria</taxon>
        <taxon>Pseudomonadati</taxon>
        <taxon>Thermodesulfobacteriota</taxon>
        <taxon>Desulfobacteria</taxon>
        <taxon>Desulfobacterales</taxon>
        <taxon>Desulfosarcinaceae</taxon>
        <taxon>Desulfosarcina</taxon>
    </lineage>
</organism>
<accession>A0A5K7Z7R3</accession>
<proteinExistence type="predicted"/>
<dbReference type="RefSeq" id="WP_155306734.1">
    <property type="nucleotide sequence ID" value="NZ_AP021875.1"/>
</dbReference>
<name>A0A5K7Z7R3_9BACT</name>
<reference evidence="1 2" key="1">
    <citation type="submission" date="2019-11" db="EMBL/GenBank/DDBJ databases">
        <title>Comparative genomics of hydrocarbon-degrading Desulfosarcina strains.</title>
        <authorList>
            <person name="Watanabe M."/>
            <person name="Kojima H."/>
            <person name="Fukui M."/>
        </authorList>
    </citation>
    <scope>NUCLEOTIDE SEQUENCE [LARGE SCALE GENOMIC DNA]</scope>
    <source>
        <strain evidence="1 2">PP31</strain>
    </source>
</reference>